<dbReference type="Proteomes" id="UP000245379">
    <property type="component" value="Unassembled WGS sequence"/>
</dbReference>
<evidence type="ECO:0000313" key="10">
    <source>
        <dbReference type="Proteomes" id="UP000245379"/>
    </source>
</evidence>
<evidence type="ECO:0000256" key="4">
    <source>
        <dbReference type="ARBA" id="ARBA00022452"/>
    </source>
</evidence>
<comment type="similarity">
    <text evidence="2">Belongs to the outer membrane factor (OMF) (TC 1.B.17) family.</text>
</comment>
<keyword evidence="8" id="KW-0175">Coiled coil</keyword>
<keyword evidence="10" id="KW-1185">Reference proteome</keyword>
<dbReference type="PANTHER" id="PTHR30026">
    <property type="entry name" value="OUTER MEMBRANE PROTEIN TOLC"/>
    <property type="match status" value="1"/>
</dbReference>
<dbReference type="GO" id="GO:1990281">
    <property type="term" value="C:efflux pump complex"/>
    <property type="evidence" value="ECO:0007669"/>
    <property type="project" value="TreeGrafter"/>
</dbReference>
<dbReference type="GO" id="GO:0015562">
    <property type="term" value="F:efflux transmembrane transporter activity"/>
    <property type="evidence" value="ECO:0007669"/>
    <property type="project" value="InterPro"/>
</dbReference>
<comment type="caution">
    <text evidence="9">The sequence shown here is derived from an EMBL/GenBank/DDBJ whole genome shotgun (WGS) entry which is preliminary data.</text>
</comment>
<keyword evidence="7" id="KW-0998">Cell outer membrane</keyword>
<dbReference type="EMBL" id="QGNZ01000004">
    <property type="protein sequence ID" value="PWS26355.1"/>
    <property type="molecule type" value="Genomic_DNA"/>
</dbReference>
<dbReference type="AlphaFoldDB" id="A0A317EJ57"/>
<name>A0A317EJ57_9SPHI</name>
<sequence length="502" mass="58951">MMYQFGMRYGEISMVSRQIIMLLRQKNLNQQMKKVNRIWIILVLWSIAQVSAAQDTLRLSHGEFLSIVKKYHPLAFKYRLQNNIAEAEILKARGNFDPILDVKKGSKTIDGTNYYDQNNSALVIPTWYGAELSGSYNYIDGQRLNNSDTRGGLYQFGLTVPLAKNLIYDKRRAMLDQAKYAQVMTEAEQQVLTNELFRDAENAYWQWVKSYDLFLVQQRAVSINQKRLELTIKTLQYGERASIDTTETLSQLRSFELEREDANLQFVKATMDLCVYLWKENQEPFELTKPILPSENINASAAYNAYTSLIAKLNNQPINNHLSLIYYQQKQNILESERKLKWQSFLPKIDFTYNFFNKENYKTNLFPLFQNNYQYGLKLEIPLFLRQARADYRQANLKLTQNRLDSDLKRQSLNAKINSYTNEVLNYRNQINIAQQNIGNYNRLLQAEETKFQNGESSLFLINSRENKLIDAQEKILELRYKFLKSYNELKFINDSFANPLN</sequence>
<evidence type="ECO:0008006" key="11">
    <source>
        <dbReference type="Google" id="ProtNLM"/>
    </source>
</evidence>
<protein>
    <recommendedName>
        <fullName evidence="11">Transporter</fullName>
    </recommendedName>
</protein>
<reference evidence="9 10" key="1">
    <citation type="submission" date="2018-05" db="EMBL/GenBank/DDBJ databases">
        <title>Pedobacter paludis sp. nov., isolated from wetland soil.</title>
        <authorList>
            <person name="Zhang Y."/>
            <person name="Wang G."/>
        </authorList>
    </citation>
    <scope>NUCLEOTIDE SEQUENCE [LARGE SCALE GENOMIC DNA]</scope>
    <source>
        <strain evidence="9 10">KCTC22721</strain>
    </source>
</reference>
<keyword evidence="5" id="KW-0812">Transmembrane</keyword>
<proteinExistence type="inferred from homology"/>
<dbReference type="Gene3D" id="1.20.1600.10">
    <property type="entry name" value="Outer membrane efflux proteins (OEP)"/>
    <property type="match status" value="1"/>
</dbReference>
<gene>
    <name evidence="9" type="ORF">DHW03_16370</name>
</gene>
<dbReference type="OrthoDB" id="581172at2"/>
<dbReference type="InterPro" id="IPR003423">
    <property type="entry name" value="OMP_efflux"/>
</dbReference>
<comment type="subcellular location">
    <subcellularLocation>
        <location evidence="1">Cell outer membrane</location>
    </subcellularLocation>
</comment>
<accession>A0A317EJ57</accession>
<dbReference type="InterPro" id="IPR051906">
    <property type="entry name" value="TolC-like"/>
</dbReference>
<keyword evidence="6" id="KW-0472">Membrane</keyword>
<keyword evidence="4" id="KW-1134">Transmembrane beta strand</keyword>
<dbReference type="GO" id="GO:0015288">
    <property type="term" value="F:porin activity"/>
    <property type="evidence" value="ECO:0007669"/>
    <property type="project" value="TreeGrafter"/>
</dbReference>
<organism evidence="9 10">
    <name type="scientific">Pedobacter yonginense</name>
    <dbReference type="NCBI Taxonomy" id="651869"/>
    <lineage>
        <taxon>Bacteria</taxon>
        <taxon>Pseudomonadati</taxon>
        <taxon>Bacteroidota</taxon>
        <taxon>Sphingobacteriia</taxon>
        <taxon>Sphingobacteriales</taxon>
        <taxon>Sphingobacteriaceae</taxon>
        <taxon>Pedobacter</taxon>
    </lineage>
</organism>
<evidence type="ECO:0000256" key="6">
    <source>
        <dbReference type="ARBA" id="ARBA00023136"/>
    </source>
</evidence>
<feature type="coiled-coil region" evidence="8">
    <location>
        <begin position="410"/>
        <end position="451"/>
    </location>
</feature>
<evidence type="ECO:0000256" key="7">
    <source>
        <dbReference type="ARBA" id="ARBA00023237"/>
    </source>
</evidence>
<evidence type="ECO:0000256" key="5">
    <source>
        <dbReference type="ARBA" id="ARBA00022692"/>
    </source>
</evidence>
<dbReference type="Pfam" id="PF02321">
    <property type="entry name" value="OEP"/>
    <property type="match status" value="2"/>
</dbReference>
<evidence type="ECO:0000256" key="3">
    <source>
        <dbReference type="ARBA" id="ARBA00022448"/>
    </source>
</evidence>
<dbReference type="PANTHER" id="PTHR30026:SF20">
    <property type="entry name" value="OUTER MEMBRANE PROTEIN TOLC"/>
    <property type="match status" value="1"/>
</dbReference>
<evidence type="ECO:0000256" key="1">
    <source>
        <dbReference type="ARBA" id="ARBA00004442"/>
    </source>
</evidence>
<evidence type="ECO:0000256" key="2">
    <source>
        <dbReference type="ARBA" id="ARBA00007613"/>
    </source>
</evidence>
<dbReference type="GO" id="GO:0009279">
    <property type="term" value="C:cell outer membrane"/>
    <property type="evidence" value="ECO:0007669"/>
    <property type="project" value="UniProtKB-SubCell"/>
</dbReference>
<evidence type="ECO:0000313" key="9">
    <source>
        <dbReference type="EMBL" id="PWS26355.1"/>
    </source>
</evidence>
<evidence type="ECO:0000256" key="8">
    <source>
        <dbReference type="SAM" id="Coils"/>
    </source>
</evidence>
<dbReference type="SUPFAM" id="SSF56954">
    <property type="entry name" value="Outer membrane efflux proteins (OEP)"/>
    <property type="match status" value="1"/>
</dbReference>
<keyword evidence="3" id="KW-0813">Transport</keyword>